<evidence type="ECO:0000313" key="2">
    <source>
        <dbReference type="Proteomes" id="UP000572817"/>
    </source>
</evidence>
<name>A0A8H4J214_9PEZI</name>
<dbReference type="AlphaFoldDB" id="A0A8H4J214"/>
<dbReference type="Proteomes" id="UP000572817">
    <property type="component" value="Unassembled WGS sequence"/>
</dbReference>
<evidence type="ECO:0000313" key="1">
    <source>
        <dbReference type="EMBL" id="KAF4311326.1"/>
    </source>
</evidence>
<sequence>MSFSGMHIELSIRSPVDFIDGRMSKVGFADRLETEMPDAEKLSESGVLHFLRCLKRTAQAPDLISKLFVPPGEPVVLRDNDIEQANHAV</sequence>
<comment type="caution">
    <text evidence="1">The sequence shown here is derived from an EMBL/GenBank/DDBJ whole genome shotgun (WGS) entry which is preliminary data.</text>
</comment>
<gene>
    <name evidence="1" type="ORF">GTA08_BOTSDO13110</name>
</gene>
<reference evidence="1" key="1">
    <citation type="submission" date="2020-04" db="EMBL/GenBank/DDBJ databases">
        <title>Genome Assembly and Annotation of Botryosphaeria dothidea sdau 11-99, a Latent Pathogen of Apple Fruit Ring Rot in China.</title>
        <authorList>
            <person name="Yu C."/>
            <person name="Diao Y."/>
            <person name="Lu Q."/>
            <person name="Zhao J."/>
            <person name="Cui S."/>
            <person name="Peng C."/>
            <person name="He B."/>
            <person name="Liu H."/>
        </authorList>
    </citation>
    <scope>NUCLEOTIDE SEQUENCE [LARGE SCALE GENOMIC DNA]</scope>
    <source>
        <strain evidence="1">Sdau11-99</strain>
    </source>
</reference>
<proteinExistence type="predicted"/>
<accession>A0A8H4J214</accession>
<protein>
    <submittedName>
        <fullName evidence="1">Uncharacterized protein</fullName>
    </submittedName>
</protein>
<organism evidence="1 2">
    <name type="scientific">Botryosphaeria dothidea</name>
    <dbReference type="NCBI Taxonomy" id="55169"/>
    <lineage>
        <taxon>Eukaryota</taxon>
        <taxon>Fungi</taxon>
        <taxon>Dikarya</taxon>
        <taxon>Ascomycota</taxon>
        <taxon>Pezizomycotina</taxon>
        <taxon>Dothideomycetes</taxon>
        <taxon>Dothideomycetes incertae sedis</taxon>
        <taxon>Botryosphaeriales</taxon>
        <taxon>Botryosphaeriaceae</taxon>
        <taxon>Botryosphaeria</taxon>
    </lineage>
</organism>
<dbReference type="EMBL" id="WWBZ02000010">
    <property type="protein sequence ID" value="KAF4311326.1"/>
    <property type="molecule type" value="Genomic_DNA"/>
</dbReference>
<keyword evidence="2" id="KW-1185">Reference proteome</keyword>